<sequence length="189" mass="20687">MSSTRTRARSRRTRPVVLTLLVVALVAVAAWFLDALGDRPWADGEVSDDVTVFDDEFPAVANLDPDLLAALREAATDAADDGITFSVTSGWRSPEYQDRLLSDAVSEYGSAAEAARWVATAETSPHVQGDALDVGPWDAMDWLSTSGARYGLCQVYANEPWHYELRPDAAHVGCPPMYDDPTQDPRMQQ</sequence>
<dbReference type="InterPro" id="IPR003709">
    <property type="entry name" value="VanY-like_core_dom"/>
</dbReference>
<accession>A0ABQ2B5L8</accession>
<dbReference type="RefSeq" id="WP_188522546.1">
    <property type="nucleotide sequence ID" value="NZ_BMDG01000003.1"/>
</dbReference>
<dbReference type="PANTHER" id="PTHR34385:SF1">
    <property type="entry name" value="PEPTIDOGLYCAN L-ALANYL-D-GLUTAMATE ENDOPEPTIDASE CWLK"/>
    <property type="match status" value="1"/>
</dbReference>
<keyword evidence="3" id="KW-1185">Reference proteome</keyword>
<evidence type="ECO:0000313" key="3">
    <source>
        <dbReference type="Proteomes" id="UP000632535"/>
    </source>
</evidence>
<dbReference type="SUPFAM" id="SSF55166">
    <property type="entry name" value="Hedgehog/DD-peptidase"/>
    <property type="match status" value="1"/>
</dbReference>
<dbReference type="Gene3D" id="3.30.1380.10">
    <property type="match status" value="1"/>
</dbReference>
<reference evidence="3" key="1">
    <citation type="journal article" date="2019" name="Int. J. Syst. Evol. Microbiol.">
        <title>The Global Catalogue of Microorganisms (GCM) 10K type strain sequencing project: providing services to taxonomists for standard genome sequencing and annotation.</title>
        <authorList>
            <consortium name="The Broad Institute Genomics Platform"/>
            <consortium name="The Broad Institute Genome Sequencing Center for Infectious Disease"/>
            <person name="Wu L."/>
            <person name="Ma J."/>
        </authorList>
    </citation>
    <scope>NUCLEOTIDE SEQUENCE [LARGE SCALE GENOMIC DNA]</scope>
    <source>
        <strain evidence="3">CCM 8653</strain>
    </source>
</reference>
<dbReference type="Proteomes" id="UP000632535">
    <property type="component" value="Unassembled WGS sequence"/>
</dbReference>
<gene>
    <name evidence="2" type="ORF">GCM10007368_09720</name>
</gene>
<dbReference type="Pfam" id="PF02557">
    <property type="entry name" value="VanY"/>
    <property type="match status" value="1"/>
</dbReference>
<name>A0ABQ2B5L8_9MICO</name>
<comment type="caution">
    <text evidence="2">The sequence shown here is derived from an EMBL/GenBank/DDBJ whole genome shotgun (WGS) entry which is preliminary data.</text>
</comment>
<proteinExistence type="predicted"/>
<evidence type="ECO:0000259" key="1">
    <source>
        <dbReference type="Pfam" id="PF02557"/>
    </source>
</evidence>
<dbReference type="PANTHER" id="PTHR34385">
    <property type="entry name" value="D-ALANYL-D-ALANINE CARBOXYPEPTIDASE"/>
    <property type="match status" value="1"/>
</dbReference>
<dbReference type="EMBL" id="BMDG01000003">
    <property type="protein sequence ID" value="GGI06149.1"/>
    <property type="molecule type" value="Genomic_DNA"/>
</dbReference>
<evidence type="ECO:0000313" key="2">
    <source>
        <dbReference type="EMBL" id="GGI06149.1"/>
    </source>
</evidence>
<protein>
    <recommendedName>
        <fullName evidence="1">D-alanyl-D-alanine carboxypeptidase-like core domain-containing protein</fullName>
    </recommendedName>
</protein>
<dbReference type="InterPro" id="IPR009045">
    <property type="entry name" value="Zn_M74/Hedgehog-like"/>
</dbReference>
<dbReference type="CDD" id="cd14846">
    <property type="entry name" value="Peptidase_M15_like"/>
    <property type="match status" value="1"/>
</dbReference>
<dbReference type="InterPro" id="IPR052179">
    <property type="entry name" value="DD-CPase-like"/>
</dbReference>
<feature type="domain" description="D-alanyl-D-alanine carboxypeptidase-like core" evidence="1">
    <location>
        <begin position="62"/>
        <end position="163"/>
    </location>
</feature>
<organism evidence="2 3">
    <name type="scientific">Isoptericola cucumis</name>
    <dbReference type="NCBI Taxonomy" id="1776856"/>
    <lineage>
        <taxon>Bacteria</taxon>
        <taxon>Bacillati</taxon>
        <taxon>Actinomycetota</taxon>
        <taxon>Actinomycetes</taxon>
        <taxon>Micrococcales</taxon>
        <taxon>Promicromonosporaceae</taxon>
        <taxon>Isoptericola</taxon>
    </lineage>
</organism>